<name>A0A4S2KP91_9HYME</name>
<dbReference type="EMBL" id="QBLH01002097">
    <property type="protein sequence ID" value="TGZ49829.1"/>
    <property type="molecule type" value="Genomic_DNA"/>
</dbReference>
<evidence type="ECO:0000313" key="2">
    <source>
        <dbReference type="Proteomes" id="UP000310200"/>
    </source>
</evidence>
<dbReference type="AlphaFoldDB" id="A0A4S2KP91"/>
<keyword evidence="2" id="KW-1185">Reference proteome</keyword>
<sequence>MDRHQSGLYVLVTCLPIYRPTAYIYIHSITQITSFQRRANRELSYFGVHKVQ</sequence>
<protein>
    <submittedName>
        <fullName evidence="1">Uncharacterized protein</fullName>
    </submittedName>
</protein>
<reference evidence="1 2" key="1">
    <citation type="journal article" date="2019" name="Philos. Trans. R. Soc. Lond., B, Biol. Sci.">
        <title>Ant behaviour and brain gene expression of defending hosts depend on the ecological success of the intruding social parasite.</title>
        <authorList>
            <person name="Kaur R."/>
            <person name="Stoldt M."/>
            <person name="Jongepier E."/>
            <person name="Feldmeyer B."/>
            <person name="Menzel F."/>
            <person name="Bornberg-Bauer E."/>
            <person name="Foitzik S."/>
        </authorList>
    </citation>
    <scope>NUCLEOTIDE SEQUENCE [LARGE SCALE GENOMIC DNA]</scope>
    <source>
        <tissue evidence="1">Whole body</tissue>
    </source>
</reference>
<proteinExistence type="predicted"/>
<evidence type="ECO:0000313" key="1">
    <source>
        <dbReference type="EMBL" id="TGZ49829.1"/>
    </source>
</evidence>
<gene>
    <name evidence="1" type="ORF">DBV15_06202</name>
</gene>
<accession>A0A4S2KP91</accession>
<comment type="caution">
    <text evidence="1">The sequence shown here is derived from an EMBL/GenBank/DDBJ whole genome shotgun (WGS) entry which is preliminary data.</text>
</comment>
<dbReference type="Proteomes" id="UP000310200">
    <property type="component" value="Unassembled WGS sequence"/>
</dbReference>
<organism evidence="1 2">
    <name type="scientific">Temnothorax longispinosus</name>
    <dbReference type="NCBI Taxonomy" id="300112"/>
    <lineage>
        <taxon>Eukaryota</taxon>
        <taxon>Metazoa</taxon>
        <taxon>Ecdysozoa</taxon>
        <taxon>Arthropoda</taxon>
        <taxon>Hexapoda</taxon>
        <taxon>Insecta</taxon>
        <taxon>Pterygota</taxon>
        <taxon>Neoptera</taxon>
        <taxon>Endopterygota</taxon>
        <taxon>Hymenoptera</taxon>
        <taxon>Apocrita</taxon>
        <taxon>Aculeata</taxon>
        <taxon>Formicoidea</taxon>
        <taxon>Formicidae</taxon>
        <taxon>Myrmicinae</taxon>
        <taxon>Temnothorax</taxon>
    </lineage>
</organism>